<sequence length="76" mass="8679">MICSKKTSGALDFNHLFNYLFVETKGAVVKTAPDSMAEIPVCYTESLLYFYEIILPAKSKFVNFYEMLTVSVLHIF</sequence>
<name>A0A285PUK9_9FIRM</name>
<dbReference type="AlphaFoldDB" id="A0A285PUK9"/>
<accession>A0A285PUK9</accession>
<evidence type="ECO:0000313" key="2">
    <source>
        <dbReference type="Proteomes" id="UP000217549"/>
    </source>
</evidence>
<protein>
    <submittedName>
        <fullName evidence="1">Uncharacterized protein</fullName>
    </submittedName>
</protein>
<dbReference type="EMBL" id="LT907978">
    <property type="protein sequence ID" value="SOB72866.1"/>
    <property type="molecule type" value="Genomic_DNA"/>
</dbReference>
<dbReference type="Proteomes" id="UP000217549">
    <property type="component" value="Chromosome I"/>
</dbReference>
<gene>
    <name evidence="1" type="ORF">EHLA_2235</name>
</gene>
<reference evidence="2" key="1">
    <citation type="submission" date="2017-09" db="EMBL/GenBank/DDBJ databases">
        <authorList>
            <person name="Shetty A S."/>
        </authorList>
    </citation>
    <scope>NUCLEOTIDE SEQUENCE [LARGE SCALE GENOMIC DNA]</scope>
</reference>
<evidence type="ECO:0000313" key="1">
    <source>
        <dbReference type="EMBL" id="SOB72866.1"/>
    </source>
</evidence>
<organism evidence="1 2">
    <name type="scientific">Anaerobutyricum hallii</name>
    <dbReference type="NCBI Taxonomy" id="39488"/>
    <lineage>
        <taxon>Bacteria</taxon>
        <taxon>Bacillati</taxon>
        <taxon>Bacillota</taxon>
        <taxon>Clostridia</taxon>
        <taxon>Lachnospirales</taxon>
        <taxon>Lachnospiraceae</taxon>
        <taxon>Anaerobutyricum</taxon>
    </lineage>
</organism>
<proteinExistence type="predicted"/>
<dbReference type="KEGG" id="ehl:EHLA_2235"/>
<keyword evidence="2" id="KW-1185">Reference proteome</keyword>